<keyword evidence="2" id="KW-1185">Reference proteome</keyword>
<dbReference type="Proteomes" id="UP001054945">
    <property type="component" value="Unassembled WGS sequence"/>
</dbReference>
<gene>
    <name evidence="1" type="ORF">CEXT_758341</name>
</gene>
<reference evidence="1 2" key="1">
    <citation type="submission" date="2021-06" db="EMBL/GenBank/DDBJ databases">
        <title>Caerostris extrusa draft genome.</title>
        <authorList>
            <person name="Kono N."/>
            <person name="Arakawa K."/>
        </authorList>
    </citation>
    <scope>NUCLEOTIDE SEQUENCE [LARGE SCALE GENOMIC DNA]</scope>
</reference>
<dbReference type="EMBL" id="BPLR01018873">
    <property type="protein sequence ID" value="GIZ02885.1"/>
    <property type="molecule type" value="Genomic_DNA"/>
</dbReference>
<dbReference type="AlphaFoldDB" id="A0AAV4Y8U8"/>
<protein>
    <submittedName>
        <fullName evidence="1">Uncharacterized protein</fullName>
    </submittedName>
</protein>
<accession>A0AAV4Y8U8</accession>
<name>A0AAV4Y8U8_CAEEX</name>
<evidence type="ECO:0000313" key="2">
    <source>
        <dbReference type="Proteomes" id="UP001054945"/>
    </source>
</evidence>
<comment type="caution">
    <text evidence="1">The sequence shown here is derived from an EMBL/GenBank/DDBJ whole genome shotgun (WGS) entry which is preliminary data.</text>
</comment>
<organism evidence="1 2">
    <name type="scientific">Caerostris extrusa</name>
    <name type="common">Bark spider</name>
    <name type="synonym">Caerostris bankana</name>
    <dbReference type="NCBI Taxonomy" id="172846"/>
    <lineage>
        <taxon>Eukaryota</taxon>
        <taxon>Metazoa</taxon>
        <taxon>Ecdysozoa</taxon>
        <taxon>Arthropoda</taxon>
        <taxon>Chelicerata</taxon>
        <taxon>Arachnida</taxon>
        <taxon>Araneae</taxon>
        <taxon>Araneomorphae</taxon>
        <taxon>Entelegynae</taxon>
        <taxon>Araneoidea</taxon>
        <taxon>Araneidae</taxon>
        <taxon>Caerostris</taxon>
    </lineage>
</organism>
<proteinExistence type="predicted"/>
<sequence>MSIKALSKLCGGLFGTIKTVWLSIKAYSALSKLCRKRHSATLSNRGVHQSFGTRDVHQNYQNCVNVHQSLFGIRNCALSNFTRHYQNRVAVHQATMTLSKLGSPSKLIRHYQNCVMSTQSLFGTIKTVWLSIKAYSALLLSKTLSKPCGCPSELHDTIKTAW</sequence>
<evidence type="ECO:0000313" key="1">
    <source>
        <dbReference type="EMBL" id="GIZ02885.1"/>
    </source>
</evidence>